<protein>
    <submittedName>
        <fullName evidence="2">DUF1761 domain-containing protein</fullName>
    </submittedName>
</protein>
<feature type="transmembrane region" description="Helical" evidence="1">
    <location>
        <begin position="120"/>
        <end position="137"/>
    </location>
</feature>
<dbReference type="EMBL" id="JAUJEA010000012">
    <property type="protein sequence ID" value="MDN5204716.1"/>
    <property type="molecule type" value="Genomic_DNA"/>
</dbReference>
<dbReference type="Pfam" id="PF08570">
    <property type="entry name" value="DUF1761"/>
    <property type="match status" value="1"/>
</dbReference>
<keyword evidence="1" id="KW-0472">Membrane</keyword>
<sequence length="138" mass="15206">MDFSNINFLAVAVAAVASFAFGAIWYSQGLFGKTWQNELGFTDEDLKGANMGKIFGTTFVLTFVMALGMGILLRGHGENQIDWLSGLYHGLSVGLAFVGMSMGINYLYQRKSFKLWAIDAFYQIIILGIMGVIIGAWR</sequence>
<keyword evidence="1" id="KW-1133">Transmembrane helix</keyword>
<evidence type="ECO:0000256" key="1">
    <source>
        <dbReference type="SAM" id="Phobius"/>
    </source>
</evidence>
<dbReference type="RefSeq" id="WP_346754739.1">
    <property type="nucleotide sequence ID" value="NZ_JAUJEA010000012.1"/>
</dbReference>
<dbReference type="Proteomes" id="UP001172082">
    <property type="component" value="Unassembled WGS sequence"/>
</dbReference>
<evidence type="ECO:0000313" key="3">
    <source>
        <dbReference type="Proteomes" id="UP001172082"/>
    </source>
</evidence>
<accession>A0ABT8KVE3</accession>
<organism evidence="2 3">
    <name type="scientific">Splendidivirga corallicola</name>
    <dbReference type="NCBI Taxonomy" id="3051826"/>
    <lineage>
        <taxon>Bacteria</taxon>
        <taxon>Pseudomonadati</taxon>
        <taxon>Bacteroidota</taxon>
        <taxon>Cytophagia</taxon>
        <taxon>Cytophagales</taxon>
        <taxon>Splendidivirgaceae</taxon>
        <taxon>Splendidivirga</taxon>
    </lineage>
</organism>
<dbReference type="InterPro" id="IPR013879">
    <property type="entry name" value="DUF1761"/>
</dbReference>
<proteinExistence type="predicted"/>
<keyword evidence="3" id="KW-1185">Reference proteome</keyword>
<comment type="caution">
    <text evidence="2">The sequence shown here is derived from an EMBL/GenBank/DDBJ whole genome shotgun (WGS) entry which is preliminary data.</text>
</comment>
<gene>
    <name evidence="2" type="ORF">QQ008_25215</name>
</gene>
<feature type="transmembrane region" description="Helical" evidence="1">
    <location>
        <begin position="87"/>
        <end position="108"/>
    </location>
</feature>
<evidence type="ECO:0000313" key="2">
    <source>
        <dbReference type="EMBL" id="MDN5204716.1"/>
    </source>
</evidence>
<name>A0ABT8KVE3_9BACT</name>
<reference evidence="2" key="1">
    <citation type="submission" date="2023-06" db="EMBL/GenBank/DDBJ databases">
        <title>Genomic of Parafulvivirga corallium.</title>
        <authorList>
            <person name="Wang G."/>
        </authorList>
    </citation>
    <scope>NUCLEOTIDE SEQUENCE</scope>
    <source>
        <strain evidence="2">BMA10</strain>
    </source>
</reference>
<feature type="transmembrane region" description="Helical" evidence="1">
    <location>
        <begin position="6"/>
        <end position="26"/>
    </location>
</feature>
<keyword evidence="1" id="KW-0812">Transmembrane</keyword>
<feature type="transmembrane region" description="Helical" evidence="1">
    <location>
        <begin position="54"/>
        <end position="75"/>
    </location>
</feature>